<dbReference type="RefSeq" id="WP_143105206.1">
    <property type="nucleotide sequence ID" value="NZ_FOYT01000007.1"/>
</dbReference>
<evidence type="ECO:0000256" key="1">
    <source>
        <dbReference type="SAM" id="Phobius"/>
    </source>
</evidence>
<dbReference type="OrthoDB" id="292594at2157"/>
<protein>
    <submittedName>
        <fullName evidence="2">Uncharacterized protein</fullName>
    </submittedName>
</protein>
<dbReference type="Proteomes" id="UP000198531">
    <property type="component" value="Unassembled WGS sequence"/>
</dbReference>
<accession>A0A1I6J9Y3</accession>
<reference evidence="3" key="1">
    <citation type="submission" date="2016-10" db="EMBL/GenBank/DDBJ databases">
        <authorList>
            <person name="Varghese N."/>
            <person name="Submissions S."/>
        </authorList>
    </citation>
    <scope>NUCLEOTIDE SEQUENCE [LARGE SCALE GENOMIC DNA]</scope>
    <source>
        <strain evidence="3">CGMCC 1.7736</strain>
    </source>
</reference>
<proteinExistence type="predicted"/>
<sequence length="225" mass="23406">MTTTARGGASQTADAAASRGDAMAEEGSLDVGVFGPVWTAGWQWPWAVVLALMLGLNFLLAADRIWLGGAILLGGPALAAAGVRAVNRRAADALETGAARVRRAAAADTPGDATVHSLRAGTGSVPGLDPSKRYELTNLAVGERALRVHEGGEVDLFTTSWTVADGATEFPYDRLAAVTHEDGELRIDLVDGSSRTYPADRVPRDLLTDVTERIRTGGRTAADGG</sequence>
<organism evidence="2 3">
    <name type="scientific">Halogeometricum rufum</name>
    <dbReference type="NCBI Taxonomy" id="553469"/>
    <lineage>
        <taxon>Archaea</taxon>
        <taxon>Methanobacteriati</taxon>
        <taxon>Methanobacteriota</taxon>
        <taxon>Stenosarchaea group</taxon>
        <taxon>Halobacteria</taxon>
        <taxon>Halobacteriales</taxon>
        <taxon>Haloferacaceae</taxon>
        <taxon>Halogeometricum</taxon>
    </lineage>
</organism>
<dbReference type="EMBL" id="FOYT01000007">
    <property type="protein sequence ID" value="SFR75783.1"/>
    <property type="molecule type" value="Genomic_DNA"/>
</dbReference>
<keyword evidence="1" id="KW-0472">Membrane</keyword>
<evidence type="ECO:0000313" key="3">
    <source>
        <dbReference type="Proteomes" id="UP000198531"/>
    </source>
</evidence>
<keyword evidence="3" id="KW-1185">Reference proteome</keyword>
<keyword evidence="1" id="KW-1133">Transmembrane helix</keyword>
<gene>
    <name evidence="2" type="ORF">SAMN04487947_4201</name>
</gene>
<dbReference type="AlphaFoldDB" id="A0A1I6J9Y3"/>
<keyword evidence="1" id="KW-0812">Transmembrane</keyword>
<evidence type="ECO:0000313" key="2">
    <source>
        <dbReference type="EMBL" id="SFR75783.1"/>
    </source>
</evidence>
<feature type="transmembrane region" description="Helical" evidence="1">
    <location>
        <begin position="44"/>
        <end position="62"/>
    </location>
</feature>
<dbReference type="STRING" id="553469.SAMN04487947_4201"/>
<name>A0A1I6J9Y3_9EURY</name>